<accession>A0A8J3LEK2</accession>
<dbReference type="Gene3D" id="3.90.220.20">
    <property type="entry name" value="DNA methylase specificity domains"/>
    <property type="match status" value="1"/>
</dbReference>
<gene>
    <name evidence="4" type="ORF">Cme02nite_55660</name>
</gene>
<dbReference type="GO" id="GO:0008170">
    <property type="term" value="F:N-methyltransferase activity"/>
    <property type="evidence" value="ECO:0007669"/>
    <property type="project" value="InterPro"/>
</dbReference>
<dbReference type="Pfam" id="PF02384">
    <property type="entry name" value="N6_Mtase"/>
    <property type="match status" value="1"/>
</dbReference>
<dbReference type="GO" id="GO:0003677">
    <property type="term" value="F:DNA binding"/>
    <property type="evidence" value="ECO:0007669"/>
    <property type="project" value="UniProtKB-KW"/>
</dbReference>
<dbReference type="PANTHER" id="PTHR42998:SF1">
    <property type="entry name" value="TYPE I RESTRICTION ENZYME HINDI METHYLASE SUBUNIT"/>
    <property type="match status" value="1"/>
</dbReference>
<dbReference type="PRINTS" id="PR00507">
    <property type="entry name" value="N12N6MTFRASE"/>
</dbReference>
<feature type="domain" description="DNA methylase adenine-specific" evidence="3">
    <location>
        <begin position="83"/>
        <end position="276"/>
    </location>
</feature>
<organism evidence="4 5">
    <name type="scientific">Catellatospora methionotrophica</name>
    <dbReference type="NCBI Taxonomy" id="121620"/>
    <lineage>
        <taxon>Bacteria</taxon>
        <taxon>Bacillati</taxon>
        <taxon>Actinomycetota</taxon>
        <taxon>Actinomycetes</taxon>
        <taxon>Micromonosporales</taxon>
        <taxon>Micromonosporaceae</taxon>
        <taxon>Catellatospora</taxon>
    </lineage>
</organism>
<dbReference type="EMBL" id="BONJ01000030">
    <property type="protein sequence ID" value="GIG17234.1"/>
    <property type="molecule type" value="Genomic_DNA"/>
</dbReference>
<proteinExistence type="predicted"/>
<dbReference type="CDD" id="cd02440">
    <property type="entry name" value="AdoMet_MTases"/>
    <property type="match status" value="1"/>
</dbReference>
<evidence type="ECO:0000313" key="5">
    <source>
        <dbReference type="Proteomes" id="UP000660339"/>
    </source>
</evidence>
<sequence>MADEVTAADIARLAGVGRAAVSNWRRRHADFPQPVGGPPNSPMFALADVEAWLRVNGKLEDALPALPKPTAAARPVHRAVDDEVAAAMAALMPAVRQGQVLDPACGAGSALVAAARRFGSAARYVGQDVSPARAQLAGERLAESGRVSSELAEGEPFEHDTLADYRGRADAVICMPPIKVAWQADDGAFDHRWEFGPPHHQDTALVWLQLAFAYVKPSGTATLLMPYAAGVRATGRKIRAELLRAGVLQQVVALPEGFGGPGGPWLIWVLQRPEGQPAYTLRLVDLTDADPADVPRDEPGWQRVFADEACTRDVPSIELLDEEVLLVPARHIELPVRDVSGDYEDLRSSLGTAVRRLARDLPSFTARPEPITLPTTTIADLARAGALEFADKQDLQPGDIVIPGGANRFDAVVAADAEAARERPVGEVIRCDPQQLDPYFVACFLRSESNRRQATGTQGGTFRLDVRRARVPRLPLAEQRRYGDAFRLIAAFTEQAEAVTSLADDAVRTAVYGLTSGVFAPDAAA</sequence>
<dbReference type="SUPFAM" id="SSF53335">
    <property type="entry name" value="S-adenosyl-L-methionine-dependent methyltransferases"/>
    <property type="match status" value="1"/>
</dbReference>
<keyword evidence="2" id="KW-0238">DNA-binding</keyword>
<reference evidence="4" key="1">
    <citation type="submission" date="2021-01" db="EMBL/GenBank/DDBJ databases">
        <title>Whole genome shotgun sequence of Catellatospora methionotrophica NBRC 14553.</title>
        <authorList>
            <person name="Komaki H."/>
            <person name="Tamura T."/>
        </authorList>
    </citation>
    <scope>NUCLEOTIDE SEQUENCE</scope>
    <source>
        <strain evidence="4">NBRC 14553</strain>
    </source>
</reference>
<dbReference type="PANTHER" id="PTHR42998">
    <property type="entry name" value="TYPE I RESTRICTION ENZYME HINDVIIP M PROTEIN-RELATED"/>
    <property type="match status" value="1"/>
</dbReference>
<keyword evidence="5" id="KW-1185">Reference proteome</keyword>
<dbReference type="InterPro" id="IPR003356">
    <property type="entry name" value="DNA_methylase_A-5"/>
</dbReference>
<dbReference type="InterPro" id="IPR029063">
    <property type="entry name" value="SAM-dependent_MTases_sf"/>
</dbReference>
<dbReference type="AlphaFoldDB" id="A0A8J3LEK2"/>
<name>A0A8J3LEK2_9ACTN</name>
<dbReference type="GO" id="GO:0009307">
    <property type="term" value="P:DNA restriction-modification system"/>
    <property type="evidence" value="ECO:0007669"/>
    <property type="project" value="UniProtKB-KW"/>
</dbReference>
<dbReference type="InterPro" id="IPR052916">
    <property type="entry name" value="Type-I_RE_MTase_Subunit"/>
</dbReference>
<comment type="caution">
    <text evidence="4">The sequence shown here is derived from an EMBL/GenBank/DDBJ whole genome shotgun (WGS) entry which is preliminary data.</text>
</comment>
<dbReference type="Proteomes" id="UP000660339">
    <property type="component" value="Unassembled WGS sequence"/>
</dbReference>
<evidence type="ECO:0000256" key="1">
    <source>
        <dbReference type="ARBA" id="ARBA00022747"/>
    </source>
</evidence>
<dbReference type="RefSeq" id="WP_166380923.1">
    <property type="nucleotide sequence ID" value="NZ_BAAATT010000030.1"/>
</dbReference>
<dbReference type="Gene3D" id="3.40.50.150">
    <property type="entry name" value="Vaccinia Virus protein VP39"/>
    <property type="match status" value="1"/>
</dbReference>
<protein>
    <recommendedName>
        <fullName evidence="3">DNA methylase adenine-specific domain-containing protein</fullName>
    </recommendedName>
</protein>
<evidence type="ECO:0000256" key="2">
    <source>
        <dbReference type="ARBA" id="ARBA00023125"/>
    </source>
</evidence>
<dbReference type="InterPro" id="IPR044946">
    <property type="entry name" value="Restrct_endonuc_typeI_TRD_sf"/>
</dbReference>
<keyword evidence="1" id="KW-0680">Restriction system</keyword>
<evidence type="ECO:0000313" key="4">
    <source>
        <dbReference type="EMBL" id="GIG17234.1"/>
    </source>
</evidence>
<evidence type="ECO:0000259" key="3">
    <source>
        <dbReference type="Pfam" id="PF02384"/>
    </source>
</evidence>